<gene>
    <name evidence="3" type="ORF">G7Y31_07020</name>
</gene>
<dbReference type="AlphaFoldDB" id="A0A7T0KD75"/>
<keyword evidence="2" id="KW-1133">Transmembrane helix</keyword>
<evidence type="ECO:0000313" key="4">
    <source>
        <dbReference type="Proteomes" id="UP000594681"/>
    </source>
</evidence>
<keyword evidence="2" id="KW-0472">Membrane</keyword>
<dbReference type="EMBL" id="CP064954">
    <property type="protein sequence ID" value="QPK78329.1"/>
    <property type="molecule type" value="Genomic_DNA"/>
</dbReference>
<dbReference type="Pfam" id="PF11298">
    <property type="entry name" value="DUF3099"/>
    <property type="match status" value="1"/>
</dbReference>
<keyword evidence="2" id="KW-0812">Transmembrane</keyword>
<keyword evidence="4" id="KW-1185">Reference proteome</keyword>
<protein>
    <submittedName>
        <fullName evidence="3">DUF3099 domain-containing protein</fullName>
    </submittedName>
</protein>
<dbReference type="KEGG" id="cliz:G7Y31_07020"/>
<proteinExistence type="predicted"/>
<evidence type="ECO:0000256" key="2">
    <source>
        <dbReference type="SAM" id="Phobius"/>
    </source>
</evidence>
<accession>A0A7T0KD75</accession>
<dbReference type="RefSeq" id="WP_165006523.1">
    <property type="nucleotide sequence ID" value="NZ_CP064954.1"/>
</dbReference>
<reference evidence="3 4" key="1">
    <citation type="submission" date="2020-11" db="EMBL/GenBank/DDBJ databases">
        <title>Corynebacterium sp. ZJ-599.</title>
        <authorList>
            <person name="Zhou J."/>
        </authorList>
    </citation>
    <scope>NUCLEOTIDE SEQUENCE [LARGE SCALE GENOMIC DNA]</scope>
    <source>
        <strain evidence="3 4">ZJ-599</strain>
    </source>
</reference>
<evidence type="ECO:0000313" key="3">
    <source>
        <dbReference type="EMBL" id="QPK78329.1"/>
    </source>
</evidence>
<feature type="region of interest" description="Disordered" evidence="1">
    <location>
        <begin position="151"/>
        <end position="196"/>
    </location>
</feature>
<evidence type="ECO:0000256" key="1">
    <source>
        <dbReference type="SAM" id="MobiDB-lite"/>
    </source>
</evidence>
<name>A0A7T0KD75_9CORY</name>
<feature type="compositionally biased region" description="Low complexity" evidence="1">
    <location>
        <begin position="161"/>
        <end position="176"/>
    </location>
</feature>
<dbReference type="InterPro" id="IPR021449">
    <property type="entry name" value="DUF3099"/>
</dbReference>
<feature type="transmembrane region" description="Helical" evidence="2">
    <location>
        <begin position="69"/>
        <end position="90"/>
    </location>
</feature>
<feature type="transmembrane region" description="Helical" evidence="2">
    <location>
        <begin position="96"/>
        <end position="115"/>
    </location>
</feature>
<dbReference type="Proteomes" id="UP000594681">
    <property type="component" value="Chromosome"/>
</dbReference>
<sequence length="196" mass="21936">MDSSTGSSQDRFDHDVVDHDDFQYPLEEEQTPGRWVAWRRLLSHLRRRRSLLITDAQMSPGQHRRHREIWYGILQFLRVPSLLGAGGLVLYHHWTLAALTVAVTFPLPWVAVVIGNSQGPRKDSRQRNTYKPGLARAQRAYYEQQALAVPRPQPGLLPGTAKSADAPARPASAADAMFGPGSASARQWQALESPHD</sequence>
<organism evidence="3 4">
    <name type="scientific">Corynebacterium lizhenjunii</name>
    <dbReference type="NCBI Taxonomy" id="2709394"/>
    <lineage>
        <taxon>Bacteria</taxon>
        <taxon>Bacillati</taxon>
        <taxon>Actinomycetota</taxon>
        <taxon>Actinomycetes</taxon>
        <taxon>Mycobacteriales</taxon>
        <taxon>Corynebacteriaceae</taxon>
        <taxon>Corynebacterium</taxon>
    </lineage>
</organism>